<dbReference type="PANTHER" id="PTHR31001:SF50">
    <property type="entry name" value="ZN(II)2CYS6 TRANSCRIPTION FACTOR (EUROFUNG)"/>
    <property type="match status" value="1"/>
</dbReference>
<evidence type="ECO:0000256" key="1">
    <source>
        <dbReference type="ARBA" id="ARBA00004123"/>
    </source>
</evidence>
<evidence type="ECO:0000256" key="3">
    <source>
        <dbReference type="ARBA" id="ARBA00023015"/>
    </source>
</evidence>
<dbReference type="AlphaFoldDB" id="A0A1V6USE9"/>
<keyword evidence="4" id="KW-0804">Transcription</keyword>
<dbReference type="GO" id="GO:0006351">
    <property type="term" value="P:DNA-templated transcription"/>
    <property type="evidence" value="ECO:0007669"/>
    <property type="project" value="InterPro"/>
</dbReference>
<dbReference type="Proteomes" id="UP000191500">
    <property type="component" value="Unassembled WGS sequence"/>
</dbReference>
<reference evidence="8" key="1">
    <citation type="journal article" date="2017" name="Nat. Microbiol.">
        <title>Global analysis of biosynthetic gene clusters reveals vast potential of secondary metabolite production in Penicillium species.</title>
        <authorList>
            <person name="Nielsen J.C."/>
            <person name="Grijseels S."/>
            <person name="Prigent S."/>
            <person name="Ji B."/>
            <person name="Dainat J."/>
            <person name="Nielsen K.F."/>
            <person name="Frisvad J.C."/>
            <person name="Workman M."/>
            <person name="Nielsen J."/>
        </authorList>
    </citation>
    <scope>NUCLEOTIDE SEQUENCE [LARGE SCALE GENOMIC DNA]</scope>
    <source>
        <strain evidence="8">IBT 31321</strain>
    </source>
</reference>
<dbReference type="Pfam" id="PF04082">
    <property type="entry name" value="Fungal_trans"/>
    <property type="match status" value="1"/>
</dbReference>
<evidence type="ECO:0000256" key="4">
    <source>
        <dbReference type="ARBA" id="ARBA00023163"/>
    </source>
</evidence>
<feature type="domain" description="Xylanolytic transcriptional activator regulatory" evidence="6">
    <location>
        <begin position="94"/>
        <end position="167"/>
    </location>
</feature>
<evidence type="ECO:0000313" key="7">
    <source>
        <dbReference type="EMBL" id="OQE41352.1"/>
    </source>
</evidence>
<dbReference type="GO" id="GO:0008270">
    <property type="term" value="F:zinc ion binding"/>
    <property type="evidence" value="ECO:0007669"/>
    <property type="project" value="InterPro"/>
</dbReference>
<gene>
    <name evidence="7" type="ORF">PENCOP_c005G01817</name>
</gene>
<dbReference type="CDD" id="cd12148">
    <property type="entry name" value="fungal_TF_MHR"/>
    <property type="match status" value="1"/>
</dbReference>
<comment type="caution">
    <text evidence="7">The sequence shown here is derived from an EMBL/GenBank/DDBJ whole genome shotgun (WGS) entry which is preliminary data.</text>
</comment>
<name>A0A1V6USE9_9EURO</name>
<dbReference type="InterPro" id="IPR050613">
    <property type="entry name" value="Sec_Metabolite_Reg"/>
</dbReference>
<dbReference type="PANTHER" id="PTHR31001">
    <property type="entry name" value="UNCHARACTERIZED TRANSCRIPTIONAL REGULATORY PROTEIN"/>
    <property type="match status" value="1"/>
</dbReference>
<dbReference type="EMBL" id="MDDG01000005">
    <property type="protein sequence ID" value="OQE41352.1"/>
    <property type="molecule type" value="Genomic_DNA"/>
</dbReference>
<accession>A0A1V6USE9</accession>
<evidence type="ECO:0000256" key="5">
    <source>
        <dbReference type="ARBA" id="ARBA00023242"/>
    </source>
</evidence>
<keyword evidence="5" id="KW-0539">Nucleus</keyword>
<keyword evidence="2" id="KW-0479">Metal-binding</keyword>
<keyword evidence="8" id="KW-1185">Reference proteome</keyword>
<proteinExistence type="predicted"/>
<dbReference type="GO" id="GO:0005634">
    <property type="term" value="C:nucleus"/>
    <property type="evidence" value="ECO:0007669"/>
    <property type="project" value="UniProtKB-SubCell"/>
</dbReference>
<evidence type="ECO:0000259" key="6">
    <source>
        <dbReference type="SMART" id="SM00906"/>
    </source>
</evidence>
<dbReference type="InterPro" id="IPR007219">
    <property type="entry name" value="XnlR_reg_dom"/>
</dbReference>
<evidence type="ECO:0000313" key="8">
    <source>
        <dbReference type="Proteomes" id="UP000191500"/>
    </source>
</evidence>
<sequence>MARIVQDACAGIELTPSNEVLLFSVCYAAVASMKAHSCPWILDSDHDTAIQDCKQAVSHGLRRANFIKSQSLPALQAAVLFLLCHRVGGDTRLVWAETAVVIRVAQAHGVHRDGQNFALPPFETEMRRRLWWHICLLDMLSSGDQGVDTQIRPEMFDTRFPSNVDDDDIGLHLTDQPSPKTGFTTTTICIMNCQVMKEILWPCQGGYSDMSTQDREDFVTVLGKSIHAQYIDHFNLDIPIHWTVATIVRLQLSKAWLATHFQSRDLDVKVFRHDDRVFEVAIELVQFSYLLQTNEGTSQWSWLCKSYKEWHVVAFILSELCLRPLSPETDHAWDVVTKMYGLWQQDMRTDALLRRPLDRLMARTASLRAARQGRNIQTSYSGEALSGASFGMDDGDSNWLEVPELFSGLDWLAGSLF</sequence>
<comment type="subcellular location">
    <subcellularLocation>
        <location evidence="1">Nucleus</location>
    </subcellularLocation>
</comment>
<keyword evidence="3" id="KW-0805">Transcription regulation</keyword>
<organism evidence="7 8">
    <name type="scientific">Penicillium coprophilum</name>
    <dbReference type="NCBI Taxonomy" id="36646"/>
    <lineage>
        <taxon>Eukaryota</taxon>
        <taxon>Fungi</taxon>
        <taxon>Dikarya</taxon>
        <taxon>Ascomycota</taxon>
        <taxon>Pezizomycotina</taxon>
        <taxon>Eurotiomycetes</taxon>
        <taxon>Eurotiomycetidae</taxon>
        <taxon>Eurotiales</taxon>
        <taxon>Aspergillaceae</taxon>
        <taxon>Penicillium</taxon>
    </lineage>
</organism>
<protein>
    <recommendedName>
        <fullName evidence="6">Xylanolytic transcriptional activator regulatory domain-containing protein</fullName>
    </recommendedName>
</protein>
<dbReference type="GO" id="GO:0003677">
    <property type="term" value="F:DNA binding"/>
    <property type="evidence" value="ECO:0007669"/>
    <property type="project" value="InterPro"/>
</dbReference>
<evidence type="ECO:0000256" key="2">
    <source>
        <dbReference type="ARBA" id="ARBA00022723"/>
    </source>
</evidence>
<dbReference type="SMART" id="SM00906">
    <property type="entry name" value="Fungal_trans"/>
    <property type="match status" value="1"/>
</dbReference>